<keyword evidence="1" id="KW-0472">Membrane</keyword>
<comment type="caution">
    <text evidence="2">The sequence shown here is derived from an EMBL/GenBank/DDBJ whole genome shotgun (WGS) entry which is preliminary data.</text>
</comment>
<feature type="transmembrane region" description="Helical" evidence="1">
    <location>
        <begin position="126"/>
        <end position="149"/>
    </location>
</feature>
<protein>
    <submittedName>
        <fullName evidence="2">Uncharacterized protein</fullName>
    </submittedName>
</protein>
<feature type="transmembrane region" description="Helical" evidence="1">
    <location>
        <begin position="155"/>
        <end position="178"/>
    </location>
</feature>
<evidence type="ECO:0000256" key="1">
    <source>
        <dbReference type="SAM" id="Phobius"/>
    </source>
</evidence>
<name>A0ABM9NY39_9FLAO</name>
<feature type="transmembrane region" description="Helical" evidence="1">
    <location>
        <begin position="87"/>
        <end position="105"/>
    </location>
</feature>
<keyword evidence="1" id="KW-0812">Transmembrane</keyword>
<keyword evidence="3" id="KW-1185">Reference proteome</keyword>
<organism evidence="2 3">
    <name type="scientific">Tenacibaculum platacis</name>
    <dbReference type="NCBI Taxonomy" id="3137852"/>
    <lineage>
        <taxon>Bacteria</taxon>
        <taxon>Pseudomonadati</taxon>
        <taxon>Bacteroidota</taxon>
        <taxon>Flavobacteriia</taxon>
        <taxon>Flavobacteriales</taxon>
        <taxon>Flavobacteriaceae</taxon>
        <taxon>Tenacibaculum</taxon>
    </lineage>
</organism>
<dbReference type="Proteomes" id="UP001497416">
    <property type="component" value="Unassembled WGS sequence"/>
</dbReference>
<feature type="transmembrane region" description="Helical" evidence="1">
    <location>
        <begin position="12"/>
        <end position="38"/>
    </location>
</feature>
<keyword evidence="1" id="KW-1133">Transmembrane helix</keyword>
<feature type="transmembrane region" description="Helical" evidence="1">
    <location>
        <begin position="50"/>
        <end position="67"/>
    </location>
</feature>
<sequence>MQRILIKNTIKLIIGGIAIGLLHQYDLVLAILLALKIAHSFYKNIKKQTFSIALVIGFVITGIIGIAVEHAGTSYGYWEYHDISRQVPLWIFFAWGAAFILMYQIENQVYQATPNLSDNSKKYLTLFMAAFFPTLGEIIAINLGTWTYYVPYQILGVPFAAIVALIIIHSSVNAFLGFTSKKFGIKDMVFNPQKM</sequence>
<evidence type="ECO:0000313" key="2">
    <source>
        <dbReference type="EMBL" id="CAL2083270.1"/>
    </source>
</evidence>
<dbReference type="RefSeq" id="WP_348711480.1">
    <property type="nucleotide sequence ID" value="NZ_CAXIXY010000004.1"/>
</dbReference>
<evidence type="ECO:0000313" key="3">
    <source>
        <dbReference type="Proteomes" id="UP001497416"/>
    </source>
</evidence>
<accession>A0ABM9NY39</accession>
<dbReference type="EMBL" id="CAXIXY010000004">
    <property type="protein sequence ID" value="CAL2083270.1"/>
    <property type="molecule type" value="Genomic_DNA"/>
</dbReference>
<gene>
    <name evidence="2" type="ORF">T190607A01A_20107</name>
</gene>
<reference evidence="2 3" key="1">
    <citation type="submission" date="2024-05" db="EMBL/GenBank/DDBJ databases">
        <authorList>
            <person name="Duchaud E."/>
        </authorList>
    </citation>
    <scope>NUCLEOTIDE SEQUENCE [LARGE SCALE GENOMIC DNA]</scope>
    <source>
        <strain evidence="2">Ena-SAMPLE-TAB-13-05-2024-13:56:06:370-140302</strain>
    </source>
</reference>
<proteinExistence type="predicted"/>